<dbReference type="AlphaFoldDB" id="A0A1T4M061"/>
<dbReference type="OrthoDB" id="9800077at2"/>
<reference evidence="2 3" key="1">
    <citation type="submission" date="2017-02" db="EMBL/GenBank/DDBJ databases">
        <authorList>
            <person name="Peterson S.W."/>
        </authorList>
    </citation>
    <scope>NUCLEOTIDE SEQUENCE [LARGE SCALE GENOMIC DNA]</scope>
    <source>
        <strain evidence="2 3">ATCC BAA-908</strain>
    </source>
</reference>
<evidence type="ECO:0000259" key="1">
    <source>
        <dbReference type="PROSITE" id="PS51462"/>
    </source>
</evidence>
<dbReference type="STRING" id="261392.SAMN02745149_01797"/>
<dbReference type="SUPFAM" id="SSF55811">
    <property type="entry name" value="Nudix"/>
    <property type="match status" value="1"/>
</dbReference>
<dbReference type="PANTHER" id="PTHR43736">
    <property type="entry name" value="ADP-RIBOSE PYROPHOSPHATASE"/>
    <property type="match status" value="1"/>
</dbReference>
<feature type="domain" description="Nudix hydrolase" evidence="1">
    <location>
        <begin position="2"/>
        <end position="140"/>
    </location>
</feature>
<dbReference type="RefSeq" id="WP_078933694.1">
    <property type="nucleotide sequence ID" value="NZ_FUWG01000013.1"/>
</dbReference>
<protein>
    <submittedName>
        <fullName evidence="2">NUDIX domain-containing protein</fullName>
    </submittedName>
</protein>
<organism evidence="2 3">
    <name type="scientific">Treponema porcinum</name>
    <dbReference type="NCBI Taxonomy" id="261392"/>
    <lineage>
        <taxon>Bacteria</taxon>
        <taxon>Pseudomonadati</taxon>
        <taxon>Spirochaetota</taxon>
        <taxon>Spirochaetia</taxon>
        <taxon>Spirochaetales</taxon>
        <taxon>Treponemataceae</taxon>
        <taxon>Treponema</taxon>
    </lineage>
</organism>
<evidence type="ECO:0000313" key="2">
    <source>
        <dbReference type="EMBL" id="SJZ60390.1"/>
    </source>
</evidence>
<name>A0A1T4M061_TREPO</name>
<dbReference type="Pfam" id="PF00293">
    <property type="entry name" value="NUDIX"/>
    <property type="match status" value="1"/>
</dbReference>
<dbReference type="InterPro" id="IPR015797">
    <property type="entry name" value="NUDIX_hydrolase-like_dom_sf"/>
</dbReference>
<keyword evidence="3" id="KW-1185">Reference proteome</keyword>
<sequence>MRKYKGAGIALFQKQDNDYTILLGKRTIKPNKGKWSIPGGGFEKTDNSLFETAIRELREETGINLSNSVNEKKAIICSFHYPCFEWKTFMFEVASDFHVPERFCYEFSEIKFISLKDIHQYKLAFGVRKEIKKFLIQLYVE</sequence>
<dbReference type="InterPro" id="IPR000086">
    <property type="entry name" value="NUDIX_hydrolase_dom"/>
</dbReference>
<dbReference type="EMBL" id="FUWG01000013">
    <property type="protein sequence ID" value="SJZ60390.1"/>
    <property type="molecule type" value="Genomic_DNA"/>
</dbReference>
<dbReference type="CDD" id="cd02883">
    <property type="entry name" value="NUDIX_Hydrolase"/>
    <property type="match status" value="1"/>
</dbReference>
<gene>
    <name evidence="2" type="ORF">SAMN02745149_01797</name>
</gene>
<accession>A0A1T4M061</accession>
<dbReference type="GeneID" id="78317078"/>
<dbReference type="PANTHER" id="PTHR43736:SF1">
    <property type="entry name" value="DIHYDRONEOPTERIN TRIPHOSPHATE DIPHOSPHATASE"/>
    <property type="match status" value="1"/>
</dbReference>
<dbReference type="PROSITE" id="PS51462">
    <property type="entry name" value="NUDIX"/>
    <property type="match status" value="1"/>
</dbReference>
<evidence type="ECO:0000313" key="3">
    <source>
        <dbReference type="Proteomes" id="UP000190423"/>
    </source>
</evidence>
<proteinExistence type="predicted"/>
<dbReference type="Proteomes" id="UP000190423">
    <property type="component" value="Unassembled WGS sequence"/>
</dbReference>
<dbReference type="Gene3D" id="3.90.79.10">
    <property type="entry name" value="Nucleoside Triphosphate Pyrophosphohydrolase"/>
    <property type="match status" value="1"/>
</dbReference>